<sequence>MSLPARPQGGDVQIPDDDAEDDASQRGSAAPLARYGAALAVVAAMFAGAYLFLFTGDDLPPPRQVRELTVVNILPPPPPPPPQQMPEPQMIEQPKMADPEFKEEKQVDQPKDEPVRDAKNEDLPGPLSLDAKPVGPGDLFNLGGKPGGSAYGGGGGGGSRWGWYASIVQSQIEAALRANGKTRNSVMQLQIRFWADGTGRVNQVQLMSSSGDAELDATIRNEVLGKLVLREPPPKDMPMPMVTRVTARRPS</sequence>
<keyword evidence="4" id="KW-1185">Reference proteome</keyword>
<dbReference type="Pfam" id="PF13103">
    <property type="entry name" value="TonB_2"/>
    <property type="match status" value="1"/>
</dbReference>
<feature type="compositionally biased region" description="Basic and acidic residues" evidence="1">
    <location>
        <begin position="101"/>
        <end position="122"/>
    </location>
</feature>
<feature type="region of interest" description="Disordered" evidence="1">
    <location>
        <begin position="231"/>
        <end position="251"/>
    </location>
</feature>
<keyword evidence="2" id="KW-1133">Transmembrane helix</keyword>
<feature type="region of interest" description="Disordered" evidence="1">
    <location>
        <begin position="1"/>
        <end position="27"/>
    </location>
</feature>
<feature type="transmembrane region" description="Helical" evidence="2">
    <location>
        <begin position="32"/>
        <end position="53"/>
    </location>
</feature>
<dbReference type="AlphaFoldDB" id="A0A7W8DZV1"/>
<evidence type="ECO:0000313" key="3">
    <source>
        <dbReference type="EMBL" id="MBB5048290.1"/>
    </source>
</evidence>
<dbReference type="SUPFAM" id="SSF74653">
    <property type="entry name" value="TolA/TonB C-terminal domain"/>
    <property type="match status" value="1"/>
</dbReference>
<keyword evidence="2" id="KW-0472">Membrane</keyword>
<feature type="region of interest" description="Disordered" evidence="1">
    <location>
        <begin position="101"/>
        <end position="132"/>
    </location>
</feature>
<proteinExistence type="predicted"/>
<dbReference type="RefSeq" id="WP_184258889.1">
    <property type="nucleotide sequence ID" value="NZ_JACHIH010000019.1"/>
</dbReference>
<reference evidence="3 4" key="1">
    <citation type="submission" date="2020-08" db="EMBL/GenBank/DDBJ databases">
        <title>Genomic Encyclopedia of Type Strains, Phase IV (KMG-IV): sequencing the most valuable type-strain genomes for metagenomic binning, comparative biology and taxonomic classification.</title>
        <authorList>
            <person name="Goeker M."/>
        </authorList>
    </citation>
    <scope>NUCLEOTIDE SEQUENCE [LARGE SCALE GENOMIC DNA]</scope>
    <source>
        <strain evidence="3 4">DSM 12706</strain>
    </source>
</reference>
<evidence type="ECO:0000256" key="2">
    <source>
        <dbReference type="SAM" id="Phobius"/>
    </source>
</evidence>
<organism evidence="3 4">
    <name type="scientific">Rhodopseudomonas rhenobacensis</name>
    <dbReference type="NCBI Taxonomy" id="87461"/>
    <lineage>
        <taxon>Bacteria</taxon>
        <taxon>Pseudomonadati</taxon>
        <taxon>Pseudomonadota</taxon>
        <taxon>Alphaproteobacteria</taxon>
        <taxon>Hyphomicrobiales</taxon>
        <taxon>Nitrobacteraceae</taxon>
        <taxon>Rhodopseudomonas</taxon>
    </lineage>
</organism>
<dbReference type="Gene3D" id="3.30.1150.10">
    <property type="match status" value="1"/>
</dbReference>
<evidence type="ECO:0000313" key="4">
    <source>
        <dbReference type="Proteomes" id="UP000542353"/>
    </source>
</evidence>
<comment type="caution">
    <text evidence="3">The sequence shown here is derived from an EMBL/GenBank/DDBJ whole genome shotgun (WGS) entry which is preliminary data.</text>
</comment>
<keyword evidence="2" id="KW-0812">Transmembrane</keyword>
<evidence type="ECO:0000256" key="1">
    <source>
        <dbReference type="SAM" id="MobiDB-lite"/>
    </source>
</evidence>
<gene>
    <name evidence="3" type="ORF">HNR60_003053</name>
</gene>
<dbReference type="Proteomes" id="UP000542353">
    <property type="component" value="Unassembled WGS sequence"/>
</dbReference>
<protein>
    <submittedName>
        <fullName evidence="3">Outer membrane biosynthesis protein TonB</fullName>
    </submittedName>
</protein>
<dbReference type="EMBL" id="JACHIH010000019">
    <property type="protein sequence ID" value="MBB5048290.1"/>
    <property type="molecule type" value="Genomic_DNA"/>
</dbReference>
<name>A0A7W8DZV1_9BRAD</name>
<accession>A0A7W8DZV1</accession>